<feature type="domain" description="HD-GYP" evidence="3">
    <location>
        <begin position="204"/>
        <end position="400"/>
    </location>
</feature>
<dbReference type="InterPro" id="IPR052020">
    <property type="entry name" value="Cyclic_di-GMP/3'3'-cGAMP_PDE"/>
</dbReference>
<feature type="domain" description="HD" evidence="2">
    <location>
        <begin position="226"/>
        <end position="349"/>
    </location>
</feature>
<keyword evidence="6" id="KW-0378">Hydrolase</keyword>
<dbReference type="EMBL" id="PELV01000412">
    <property type="protein sequence ID" value="RTH14272.1"/>
    <property type="molecule type" value="Genomic_DNA"/>
</dbReference>
<dbReference type="PROSITE" id="PS51831">
    <property type="entry name" value="HD"/>
    <property type="match status" value="1"/>
</dbReference>
<evidence type="ECO:0000259" key="2">
    <source>
        <dbReference type="PROSITE" id="PS51831"/>
    </source>
</evidence>
<dbReference type="PROSITE" id="PS51832">
    <property type="entry name" value="HD_GYP"/>
    <property type="match status" value="1"/>
</dbReference>
<feature type="transmembrane region" description="Helical" evidence="1">
    <location>
        <begin position="32"/>
        <end position="52"/>
    </location>
</feature>
<keyword evidence="1" id="KW-1133">Transmembrane helix</keyword>
<evidence type="ECO:0000313" key="7">
    <source>
        <dbReference type="Proteomes" id="UP000287155"/>
    </source>
</evidence>
<dbReference type="CDD" id="cd00077">
    <property type="entry name" value="HDc"/>
    <property type="match status" value="1"/>
</dbReference>
<feature type="transmembrane region" description="Helical" evidence="1">
    <location>
        <begin position="117"/>
        <end position="138"/>
    </location>
</feature>
<keyword evidence="1" id="KW-0472">Membrane</keyword>
<evidence type="ECO:0000313" key="9">
    <source>
        <dbReference type="Proteomes" id="UP000288073"/>
    </source>
</evidence>
<evidence type="ECO:0000313" key="5">
    <source>
        <dbReference type="EMBL" id="RTI16651.1"/>
    </source>
</evidence>
<evidence type="ECO:0000259" key="3">
    <source>
        <dbReference type="PROSITE" id="PS51832"/>
    </source>
</evidence>
<protein>
    <submittedName>
        <fullName evidence="6">Phosphohydrolase</fullName>
    </submittedName>
</protein>
<feature type="transmembrane region" description="Helical" evidence="1">
    <location>
        <begin position="177"/>
        <end position="199"/>
    </location>
</feature>
<organism evidence="6 9">
    <name type="scientific">Thermus scotoductus</name>
    <dbReference type="NCBI Taxonomy" id="37636"/>
    <lineage>
        <taxon>Bacteria</taxon>
        <taxon>Thermotogati</taxon>
        <taxon>Deinococcota</taxon>
        <taxon>Deinococci</taxon>
        <taxon>Thermales</taxon>
        <taxon>Thermaceae</taxon>
        <taxon>Thermus</taxon>
    </lineage>
</organism>
<feature type="transmembrane region" description="Helical" evidence="1">
    <location>
        <begin position="150"/>
        <end position="171"/>
    </location>
</feature>
<dbReference type="PANTHER" id="PTHR45228">
    <property type="entry name" value="CYCLIC DI-GMP PHOSPHODIESTERASE TM_0186-RELATED"/>
    <property type="match status" value="1"/>
</dbReference>
<comment type="caution">
    <text evidence="6">The sequence shown here is derived from an EMBL/GenBank/DDBJ whole genome shotgun (WGS) entry which is preliminary data.</text>
</comment>
<dbReference type="InterPro" id="IPR006674">
    <property type="entry name" value="HD_domain"/>
</dbReference>
<dbReference type="Gene3D" id="1.10.3210.10">
    <property type="entry name" value="Hypothetical protein af1432"/>
    <property type="match status" value="1"/>
</dbReference>
<gene>
    <name evidence="6" type="ORF">CSW23_05240</name>
    <name evidence="5" type="ORF">CSW27_03375</name>
    <name evidence="4" type="ORF">CSW41_12490</name>
</gene>
<dbReference type="SUPFAM" id="SSF109604">
    <property type="entry name" value="HD-domain/PDEase-like"/>
    <property type="match status" value="1"/>
</dbReference>
<dbReference type="EMBL" id="PEMN01000133">
    <property type="protein sequence ID" value="RTI18084.1"/>
    <property type="molecule type" value="Genomic_DNA"/>
</dbReference>
<evidence type="ECO:0000313" key="6">
    <source>
        <dbReference type="EMBL" id="RTI18084.1"/>
    </source>
</evidence>
<dbReference type="InterPro" id="IPR003607">
    <property type="entry name" value="HD/PDEase_dom"/>
</dbReference>
<sequence>MNAQTKLIVLSLLALYLGLLFGEIRTFRADQGLAFFALLGAVLSRIGIPLQFGRLTMGFVAHIAAALALPPATAGAVGALGYLGTGGFNPWKEAFNRAQLGLAAFLASTANQVAGPLAGGAVYFLTNLGALTLLGVGLGKPPASLWSENFRAFLPSYLGLFPVSLTVSALYRHPLVTPWGGADALIALFPVVYVYFLWVHQVRLANAMRNIVEASVRYLEAKDPYTAYHSERVAAIARDIALEMGLPPDQARTVELGARLHDIGKVKVPDPVLKKERGLSKEEWDAIAKHPLYGVELLRPLESFLGEVFPVVLYHHERWDGRGYPEGKAGYEIPLTARIVAVADAYEAMTSDRPYRRAKSPEEALKEIQDLAGTQFDPRVVEAFIRVWEKNPVWKKKNEYLKTTLA</sequence>
<evidence type="ECO:0000313" key="4">
    <source>
        <dbReference type="EMBL" id="RTH14272.1"/>
    </source>
</evidence>
<dbReference type="AlphaFoldDB" id="A0A430V4H5"/>
<dbReference type="SMART" id="SM00471">
    <property type="entry name" value="HDc"/>
    <property type="match status" value="1"/>
</dbReference>
<keyword evidence="1" id="KW-0812">Transmembrane</keyword>
<dbReference type="Pfam" id="PF13487">
    <property type="entry name" value="HD_5"/>
    <property type="match status" value="1"/>
</dbReference>
<dbReference type="Proteomes" id="UP000287155">
    <property type="component" value="Unassembled WGS sequence"/>
</dbReference>
<evidence type="ECO:0000313" key="8">
    <source>
        <dbReference type="Proteomes" id="UP000287439"/>
    </source>
</evidence>
<feature type="transmembrane region" description="Helical" evidence="1">
    <location>
        <begin position="59"/>
        <end position="83"/>
    </location>
</feature>
<dbReference type="GO" id="GO:0016787">
    <property type="term" value="F:hydrolase activity"/>
    <property type="evidence" value="ECO:0007669"/>
    <property type="project" value="UniProtKB-KW"/>
</dbReference>
<dbReference type="Proteomes" id="UP000288073">
    <property type="component" value="Unassembled WGS sequence"/>
</dbReference>
<reference evidence="7 8" key="1">
    <citation type="journal article" date="2019" name="Extremophiles">
        <title>Biogeography of thermophiles and predominance of Thermus scotoductus in domestic water heaters.</title>
        <authorList>
            <person name="Wilpiszeski R.L."/>
            <person name="Zhang Z."/>
            <person name="House C.H."/>
        </authorList>
    </citation>
    <scope>NUCLEOTIDE SEQUENCE [LARGE SCALE GENOMIC DNA]</scope>
    <source>
        <strain evidence="6 9">10_S10</strain>
        <strain evidence="5 7">14_S14</strain>
        <strain evidence="4 8">28_S28</strain>
    </source>
</reference>
<name>A0A430V4H5_THESC</name>
<proteinExistence type="predicted"/>
<accession>A0A430V4H5</accession>
<dbReference type="EMBL" id="PEMJ01000074">
    <property type="protein sequence ID" value="RTI16651.1"/>
    <property type="molecule type" value="Genomic_DNA"/>
</dbReference>
<dbReference type="PANTHER" id="PTHR45228:SF4">
    <property type="entry name" value="LIPOPROTEIN"/>
    <property type="match status" value="1"/>
</dbReference>
<dbReference type="Proteomes" id="UP000287439">
    <property type="component" value="Unassembled WGS sequence"/>
</dbReference>
<dbReference type="InterPro" id="IPR037522">
    <property type="entry name" value="HD_GYP_dom"/>
</dbReference>
<evidence type="ECO:0000256" key="1">
    <source>
        <dbReference type="SAM" id="Phobius"/>
    </source>
</evidence>